<dbReference type="Proteomes" id="UP001558613">
    <property type="component" value="Unassembled WGS sequence"/>
</dbReference>
<accession>A0ABR3MF11</accession>
<sequence>MDPNETPQTQTRPNNHQSIQPQPNPDTSIEHHWGNLKPPTTAVCIQHQQLVTETSEDHQNRAKRTSDAFCTMRT</sequence>
<name>A0ABR3MF11_9TELE</name>
<evidence type="ECO:0000313" key="3">
    <source>
        <dbReference type="Proteomes" id="UP001558613"/>
    </source>
</evidence>
<feature type="region of interest" description="Disordered" evidence="1">
    <location>
        <begin position="1"/>
        <end position="37"/>
    </location>
</feature>
<evidence type="ECO:0000313" key="2">
    <source>
        <dbReference type="EMBL" id="KAL1262584.1"/>
    </source>
</evidence>
<organism evidence="2 3">
    <name type="scientific">Cirrhinus molitorella</name>
    <name type="common">mud carp</name>
    <dbReference type="NCBI Taxonomy" id="172907"/>
    <lineage>
        <taxon>Eukaryota</taxon>
        <taxon>Metazoa</taxon>
        <taxon>Chordata</taxon>
        <taxon>Craniata</taxon>
        <taxon>Vertebrata</taxon>
        <taxon>Euteleostomi</taxon>
        <taxon>Actinopterygii</taxon>
        <taxon>Neopterygii</taxon>
        <taxon>Teleostei</taxon>
        <taxon>Ostariophysi</taxon>
        <taxon>Cypriniformes</taxon>
        <taxon>Cyprinidae</taxon>
        <taxon>Labeoninae</taxon>
        <taxon>Labeonini</taxon>
        <taxon>Cirrhinus</taxon>
    </lineage>
</organism>
<gene>
    <name evidence="2" type="ORF">QQF64_005323</name>
</gene>
<keyword evidence="3" id="KW-1185">Reference proteome</keyword>
<reference evidence="2 3" key="1">
    <citation type="submission" date="2023-09" db="EMBL/GenBank/DDBJ databases">
        <authorList>
            <person name="Wang M."/>
        </authorList>
    </citation>
    <scope>NUCLEOTIDE SEQUENCE [LARGE SCALE GENOMIC DNA]</scope>
    <source>
        <strain evidence="2">GT-2023</strain>
        <tissue evidence="2">Liver</tissue>
    </source>
</reference>
<feature type="compositionally biased region" description="Basic and acidic residues" evidence="1">
    <location>
        <begin position="55"/>
        <end position="66"/>
    </location>
</feature>
<comment type="caution">
    <text evidence="2">The sequence shown here is derived from an EMBL/GenBank/DDBJ whole genome shotgun (WGS) entry which is preliminary data.</text>
</comment>
<protein>
    <submittedName>
        <fullName evidence="2">Uncharacterized protein</fullName>
    </submittedName>
</protein>
<feature type="region of interest" description="Disordered" evidence="1">
    <location>
        <begin position="53"/>
        <end position="74"/>
    </location>
</feature>
<dbReference type="EMBL" id="JAYMGO010000013">
    <property type="protein sequence ID" value="KAL1262584.1"/>
    <property type="molecule type" value="Genomic_DNA"/>
</dbReference>
<proteinExistence type="predicted"/>
<evidence type="ECO:0000256" key="1">
    <source>
        <dbReference type="SAM" id="MobiDB-lite"/>
    </source>
</evidence>
<feature type="compositionally biased region" description="Polar residues" evidence="1">
    <location>
        <begin position="1"/>
        <end position="27"/>
    </location>
</feature>